<proteinExistence type="predicted"/>
<evidence type="ECO:0000313" key="1">
    <source>
        <dbReference type="Proteomes" id="UP000095286"/>
    </source>
</evidence>
<sequence>MAEHLEAEDGIDCDREIDNRTFVREKFKLFKEAFRDIIDANDNIEHEDEKSAFDYVDSKLKRQIINLTVKLQKLEKNSNDGVHSEAKRLNIKLKQMINMLPSESEEIEQSDLKLVEYNVDDLSLFFGDDQASQGPIQFVEEALSKFKEKCITEMTLLIAESTAFIQMNAGQPK</sequence>
<dbReference type="Proteomes" id="UP000095286">
    <property type="component" value="Unplaced"/>
</dbReference>
<evidence type="ECO:0000313" key="2">
    <source>
        <dbReference type="WBParaSite" id="RSKR_0000427500.1"/>
    </source>
</evidence>
<name>A0AC35TTM8_9BILA</name>
<reference evidence="2" key="1">
    <citation type="submission" date="2016-11" db="UniProtKB">
        <authorList>
            <consortium name="WormBaseParasite"/>
        </authorList>
    </citation>
    <scope>IDENTIFICATION</scope>
    <source>
        <strain evidence="2">KR3021</strain>
    </source>
</reference>
<organism evidence="1 2">
    <name type="scientific">Rhabditophanes sp. KR3021</name>
    <dbReference type="NCBI Taxonomy" id="114890"/>
    <lineage>
        <taxon>Eukaryota</taxon>
        <taxon>Metazoa</taxon>
        <taxon>Ecdysozoa</taxon>
        <taxon>Nematoda</taxon>
        <taxon>Chromadorea</taxon>
        <taxon>Rhabditida</taxon>
        <taxon>Tylenchina</taxon>
        <taxon>Panagrolaimomorpha</taxon>
        <taxon>Strongyloidoidea</taxon>
        <taxon>Alloionematidae</taxon>
        <taxon>Rhabditophanes</taxon>
    </lineage>
</organism>
<dbReference type="WBParaSite" id="RSKR_0000427500.1">
    <property type="protein sequence ID" value="RSKR_0000427500.1"/>
    <property type="gene ID" value="RSKR_0000427500"/>
</dbReference>
<protein>
    <submittedName>
        <fullName evidence="2">THO complex subunit 7</fullName>
    </submittedName>
</protein>
<accession>A0AC35TTM8</accession>